<dbReference type="PANTHER" id="PTHR30111:SF1">
    <property type="entry name" value="33 KDA CHAPERONIN"/>
    <property type="match status" value="1"/>
</dbReference>
<dbReference type="Gene3D" id="1.10.287.480">
    <property type="entry name" value="helix hairpin bin"/>
    <property type="match status" value="1"/>
</dbReference>
<name>A0A501XNE5_9SPHN</name>
<protein>
    <submittedName>
        <fullName evidence="6">Hsp33 family molecular chaperone HslO</fullName>
    </submittedName>
</protein>
<dbReference type="SUPFAM" id="SSF64397">
    <property type="entry name" value="Hsp33 domain"/>
    <property type="match status" value="1"/>
</dbReference>
<comment type="caution">
    <text evidence="6">The sequence shown here is derived from an EMBL/GenBank/DDBJ whole genome shotgun (WGS) entry which is preliminary data.</text>
</comment>
<dbReference type="Pfam" id="PF01430">
    <property type="entry name" value="HSP33"/>
    <property type="match status" value="1"/>
</dbReference>
<keyword evidence="1" id="KW-0963">Cytoplasm</keyword>
<dbReference type="EMBL" id="VFSU01000021">
    <property type="protein sequence ID" value="TPE61803.1"/>
    <property type="molecule type" value="Genomic_DNA"/>
</dbReference>
<dbReference type="InterPro" id="IPR023212">
    <property type="entry name" value="Hsp33_helix_hairpin_bin_dom_sf"/>
</dbReference>
<accession>A0A501XNE5</accession>
<keyword evidence="2" id="KW-0862">Zinc</keyword>
<sequence length="293" mass="32092">MADRILGFTIPGRAARGRVVRLDSTLNEILAAHAYPEPVARIVAETLVLTALLGALFREDEGQLTVQAKGEGGQLKLLVADWRLGELRGYASQDLDRRFAPLDEGRSASLEALLGKGYLAITLDQTASSERYQGIVELGRDTLEAAAQGYFENSEQLPTLVRLAAHRGADGRWSAGGMIVQHLPRAEDGAARLHVESGQEHWAHVEALASTVTPDELTDAGLSLDALLWRLFNEDEVRVLPEIAISRGCRCSVEHIRNVLGQFPEEERAEMRNADGVIAVDCEFCSKQFLLEI</sequence>
<organism evidence="6 7">
    <name type="scientific">Sandaracinobacter neustonicus</name>
    <dbReference type="NCBI Taxonomy" id="1715348"/>
    <lineage>
        <taxon>Bacteria</taxon>
        <taxon>Pseudomonadati</taxon>
        <taxon>Pseudomonadota</taxon>
        <taxon>Alphaproteobacteria</taxon>
        <taxon>Sphingomonadales</taxon>
        <taxon>Sphingosinicellaceae</taxon>
        <taxon>Sandaracinobacter</taxon>
    </lineage>
</organism>
<keyword evidence="7" id="KW-1185">Reference proteome</keyword>
<proteinExistence type="predicted"/>
<dbReference type="Gene3D" id="3.55.30.10">
    <property type="entry name" value="Hsp33 domain"/>
    <property type="match status" value="1"/>
</dbReference>
<evidence type="ECO:0000313" key="6">
    <source>
        <dbReference type="EMBL" id="TPE61803.1"/>
    </source>
</evidence>
<dbReference type="GO" id="GO:0042026">
    <property type="term" value="P:protein refolding"/>
    <property type="evidence" value="ECO:0007669"/>
    <property type="project" value="TreeGrafter"/>
</dbReference>
<dbReference type="GO" id="GO:0005737">
    <property type="term" value="C:cytoplasm"/>
    <property type="evidence" value="ECO:0007669"/>
    <property type="project" value="InterPro"/>
</dbReference>
<evidence type="ECO:0000256" key="5">
    <source>
        <dbReference type="ARBA" id="ARBA00023284"/>
    </source>
</evidence>
<evidence type="ECO:0000256" key="4">
    <source>
        <dbReference type="ARBA" id="ARBA00023186"/>
    </source>
</evidence>
<dbReference type="Gene3D" id="3.90.1280.10">
    <property type="entry name" value="HSP33 redox switch-like"/>
    <property type="match status" value="1"/>
</dbReference>
<dbReference type="OrthoDB" id="9793753at2"/>
<evidence type="ECO:0000256" key="3">
    <source>
        <dbReference type="ARBA" id="ARBA00023157"/>
    </source>
</evidence>
<dbReference type="RefSeq" id="WP_140927862.1">
    <property type="nucleotide sequence ID" value="NZ_VFSU01000021.1"/>
</dbReference>
<dbReference type="InterPro" id="IPR016154">
    <property type="entry name" value="Heat_shock_Hsp33_C"/>
</dbReference>
<keyword evidence="4" id="KW-0143">Chaperone</keyword>
<reference evidence="6 7" key="1">
    <citation type="submission" date="2019-06" db="EMBL/GenBank/DDBJ databases">
        <authorList>
            <person name="Lee I."/>
            <person name="Jang G.I."/>
            <person name="Hwang C.Y."/>
        </authorList>
    </citation>
    <scope>NUCLEOTIDE SEQUENCE [LARGE SCALE GENOMIC DNA]</scope>
    <source>
        <strain evidence="6 7">PAMC 28131</strain>
    </source>
</reference>
<dbReference type="InterPro" id="IPR000397">
    <property type="entry name" value="Heat_shock_Hsp33"/>
</dbReference>
<dbReference type="CDD" id="cd00498">
    <property type="entry name" value="Hsp33"/>
    <property type="match status" value="1"/>
</dbReference>
<dbReference type="Proteomes" id="UP000319897">
    <property type="component" value="Unassembled WGS sequence"/>
</dbReference>
<dbReference type="SUPFAM" id="SSF118352">
    <property type="entry name" value="HSP33 redox switch-like"/>
    <property type="match status" value="1"/>
</dbReference>
<dbReference type="InterPro" id="IPR016153">
    <property type="entry name" value="Heat_shock_Hsp33_N"/>
</dbReference>
<evidence type="ECO:0000256" key="2">
    <source>
        <dbReference type="ARBA" id="ARBA00022833"/>
    </source>
</evidence>
<dbReference type="GO" id="GO:0044183">
    <property type="term" value="F:protein folding chaperone"/>
    <property type="evidence" value="ECO:0007669"/>
    <property type="project" value="TreeGrafter"/>
</dbReference>
<dbReference type="PANTHER" id="PTHR30111">
    <property type="entry name" value="33 KDA CHAPERONIN"/>
    <property type="match status" value="1"/>
</dbReference>
<dbReference type="PIRSF" id="PIRSF005261">
    <property type="entry name" value="Heat_shock_Hsp33"/>
    <property type="match status" value="1"/>
</dbReference>
<evidence type="ECO:0000313" key="7">
    <source>
        <dbReference type="Proteomes" id="UP000319897"/>
    </source>
</evidence>
<evidence type="ECO:0000256" key="1">
    <source>
        <dbReference type="ARBA" id="ARBA00022490"/>
    </source>
</evidence>
<keyword evidence="3" id="KW-1015">Disulfide bond</keyword>
<dbReference type="AlphaFoldDB" id="A0A501XNE5"/>
<gene>
    <name evidence="6" type="ORF">FJQ54_07865</name>
</gene>
<dbReference type="GO" id="GO:0051082">
    <property type="term" value="F:unfolded protein binding"/>
    <property type="evidence" value="ECO:0007669"/>
    <property type="project" value="InterPro"/>
</dbReference>
<keyword evidence="5" id="KW-0676">Redox-active center</keyword>